<feature type="transmembrane region" description="Helical" evidence="5">
    <location>
        <begin position="470"/>
        <end position="491"/>
    </location>
</feature>
<dbReference type="Proteomes" id="UP000260823">
    <property type="component" value="Unassembled WGS sequence"/>
</dbReference>
<keyword evidence="5" id="KW-0874">Quinone</keyword>
<comment type="subunit">
    <text evidence="5">NDH-1 is composed of 14 different subunits. Subunits NuoA, H, J, K, L, M, N constitute the membrane sector of the complex.</text>
</comment>
<dbReference type="GO" id="GO:0050136">
    <property type="term" value="F:NADH dehydrogenase (quinone) (non-electrogenic) activity"/>
    <property type="evidence" value="ECO:0007669"/>
    <property type="project" value="UniProtKB-UniRule"/>
</dbReference>
<evidence type="ECO:0000256" key="6">
    <source>
        <dbReference type="RuleBase" id="RU000320"/>
    </source>
</evidence>
<protein>
    <recommendedName>
        <fullName evidence="5">NADH-quinone oxidoreductase subunit N</fullName>
        <ecNumber evidence="5">7.1.1.-</ecNumber>
    </recommendedName>
    <alternativeName>
        <fullName evidence="5">NADH dehydrogenase I subunit N</fullName>
    </alternativeName>
    <alternativeName>
        <fullName evidence="5">NDH-1 subunit N</fullName>
    </alternativeName>
</protein>
<name>A0A3E2NXK9_9SPHI</name>
<dbReference type="RefSeq" id="WP_117382548.1">
    <property type="nucleotide sequence ID" value="NZ_QWDE01000001.1"/>
</dbReference>
<keyword evidence="3 5" id="KW-1133">Transmembrane helix</keyword>
<evidence type="ECO:0000259" key="7">
    <source>
        <dbReference type="Pfam" id="PF00361"/>
    </source>
</evidence>
<comment type="catalytic activity">
    <reaction evidence="5">
        <text>a quinone + NADH + 5 H(+)(in) = a quinol + NAD(+) + 4 H(+)(out)</text>
        <dbReference type="Rhea" id="RHEA:57888"/>
        <dbReference type="ChEBI" id="CHEBI:15378"/>
        <dbReference type="ChEBI" id="CHEBI:24646"/>
        <dbReference type="ChEBI" id="CHEBI:57540"/>
        <dbReference type="ChEBI" id="CHEBI:57945"/>
        <dbReference type="ChEBI" id="CHEBI:132124"/>
    </reaction>
</comment>
<feature type="transmembrane region" description="Helical" evidence="5">
    <location>
        <begin position="78"/>
        <end position="108"/>
    </location>
</feature>
<dbReference type="HAMAP" id="MF_00445">
    <property type="entry name" value="NDH1_NuoN_1"/>
    <property type="match status" value="1"/>
</dbReference>
<feature type="transmembrane region" description="Helical" evidence="5">
    <location>
        <begin position="429"/>
        <end position="450"/>
    </location>
</feature>
<feature type="transmembrane region" description="Helical" evidence="5">
    <location>
        <begin position="346"/>
        <end position="367"/>
    </location>
</feature>
<sequence>MQDQLSDISNQLSGALVSLPYLMPEVYITVLFVVVLLTDLLFRKNSAWLCRIVAAAGVLLVLFKDAQQFSMIASGPQFIFSGMLLLNHMAIIFKMIVGVLAFILLLYFSWDNRLKIHRKGLSDLYSIVTGSLLGLHIMVMAVNMLAMYLSVEMVSIASYLLVAYKTENGISAEAGLKYVLFGAASSAVMLYGISLVYAFTGELNLFNPIVVQQLGHVNQLSVSFAVMLILLGIGFKMSFIPAHFWVPDVYEGAATPITAYLSTLPKIAAFGLLVNFITPLIFYGGWTGFDIRAAFSVIGIVTMIGGNFAAVMQNNVKRMLAYSSIGHTGFALMAITTFIGQGIQALSYYLLVYGIANIAALALANYFENAEGITDVREYKGLGFKYPLASVAFVVVLVSLTGIPVSAGFTAKLFVFSALYGTYQHTHDTWLAALMAVGALVTVVSLFYYIKIPLNLFIRRSELLVSENKWSIKLVVLSTILAAVLLIFGIFPNLLIKYM</sequence>
<feature type="transmembrane region" description="Helical" evidence="5">
    <location>
        <begin position="292"/>
        <end position="312"/>
    </location>
</feature>
<keyword evidence="9" id="KW-1185">Reference proteome</keyword>
<keyword evidence="5" id="KW-0813">Transport</keyword>
<comment type="subcellular location">
    <subcellularLocation>
        <location evidence="5">Cell membrane</location>
        <topology evidence="5">Multi-pass membrane protein</topology>
    </subcellularLocation>
    <subcellularLocation>
        <location evidence="1">Endomembrane system</location>
        <topology evidence="1">Multi-pass membrane protein</topology>
    </subcellularLocation>
    <subcellularLocation>
        <location evidence="6">Membrane</location>
        <topology evidence="6">Multi-pass membrane protein</topology>
    </subcellularLocation>
</comment>
<dbReference type="EC" id="7.1.1.-" evidence="5"/>
<dbReference type="Pfam" id="PF00361">
    <property type="entry name" value="Proton_antipo_M"/>
    <property type="match status" value="1"/>
</dbReference>
<keyword evidence="4 5" id="KW-0472">Membrane</keyword>
<dbReference type="InterPro" id="IPR001750">
    <property type="entry name" value="ND/Mrp_TM"/>
</dbReference>
<evidence type="ECO:0000256" key="5">
    <source>
        <dbReference type="HAMAP-Rule" id="MF_00445"/>
    </source>
</evidence>
<dbReference type="InterPro" id="IPR010096">
    <property type="entry name" value="NADH-Q_OxRdtase_suN/2"/>
</dbReference>
<feature type="transmembrane region" description="Helical" evidence="5">
    <location>
        <begin position="49"/>
        <end position="66"/>
    </location>
</feature>
<gene>
    <name evidence="5" type="primary">nuoN</name>
    <name evidence="8" type="ORF">DYU05_08655</name>
</gene>
<feature type="transmembrane region" description="Helical" evidence="5">
    <location>
        <begin position="388"/>
        <end position="409"/>
    </location>
</feature>
<organism evidence="8 9">
    <name type="scientific">Mucilaginibacter terrenus</name>
    <dbReference type="NCBI Taxonomy" id="2482727"/>
    <lineage>
        <taxon>Bacteria</taxon>
        <taxon>Pseudomonadati</taxon>
        <taxon>Bacteroidota</taxon>
        <taxon>Sphingobacteriia</taxon>
        <taxon>Sphingobacteriales</taxon>
        <taxon>Sphingobacteriaceae</taxon>
        <taxon>Mucilaginibacter</taxon>
    </lineage>
</organism>
<evidence type="ECO:0000256" key="1">
    <source>
        <dbReference type="ARBA" id="ARBA00004127"/>
    </source>
</evidence>
<feature type="transmembrane region" description="Helical" evidence="5">
    <location>
        <begin position="220"/>
        <end position="246"/>
    </location>
</feature>
<keyword evidence="2 5" id="KW-0812">Transmembrane</keyword>
<comment type="similarity">
    <text evidence="5">Belongs to the complex I subunit 2 family.</text>
</comment>
<keyword evidence="5" id="KW-0520">NAD</keyword>
<dbReference type="PANTHER" id="PTHR22773">
    <property type="entry name" value="NADH DEHYDROGENASE"/>
    <property type="match status" value="1"/>
</dbReference>
<feature type="transmembrane region" description="Helical" evidence="5">
    <location>
        <begin position="145"/>
        <end position="164"/>
    </location>
</feature>
<evidence type="ECO:0000256" key="2">
    <source>
        <dbReference type="ARBA" id="ARBA00022692"/>
    </source>
</evidence>
<feature type="transmembrane region" description="Helical" evidence="5">
    <location>
        <begin position="120"/>
        <end position="139"/>
    </location>
</feature>
<dbReference type="GO" id="GO:0048038">
    <property type="term" value="F:quinone binding"/>
    <property type="evidence" value="ECO:0007669"/>
    <property type="project" value="UniProtKB-KW"/>
</dbReference>
<evidence type="ECO:0000256" key="3">
    <source>
        <dbReference type="ARBA" id="ARBA00022989"/>
    </source>
</evidence>
<feature type="domain" description="NADH:quinone oxidoreductase/Mrp antiporter transmembrane" evidence="7">
    <location>
        <begin position="141"/>
        <end position="424"/>
    </location>
</feature>
<dbReference type="GO" id="GO:0042773">
    <property type="term" value="P:ATP synthesis coupled electron transport"/>
    <property type="evidence" value="ECO:0007669"/>
    <property type="project" value="InterPro"/>
</dbReference>
<evidence type="ECO:0000256" key="4">
    <source>
        <dbReference type="ARBA" id="ARBA00023136"/>
    </source>
</evidence>
<dbReference type="GO" id="GO:0012505">
    <property type="term" value="C:endomembrane system"/>
    <property type="evidence" value="ECO:0007669"/>
    <property type="project" value="UniProtKB-SubCell"/>
</dbReference>
<evidence type="ECO:0000313" key="8">
    <source>
        <dbReference type="EMBL" id="RFZ85651.1"/>
    </source>
</evidence>
<comment type="caution">
    <text evidence="8">The sequence shown here is derived from an EMBL/GenBank/DDBJ whole genome shotgun (WGS) entry which is preliminary data.</text>
</comment>
<proteinExistence type="inferred from homology"/>
<dbReference type="AlphaFoldDB" id="A0A3E2NXK9"/>
<feature type="transmembrane region" description="Helical" evidence="5">
    <location>
        <begin position="176"/>
        <end position="200"/>
    </location>
</feature>
<feature type="transmembrane region" description="Helical" evidence="5">
    <location>
        <begin position="267"/>
        <end position="286"/>
    </location>
</feature>
<feature type="transmembrane region" description="Helical" evidence="5">
    <location>
        <begin position="26"/>
        <end position="42"/>
    </location>
</feature>
<keyword evidence="5" id="KW-1278">Translocase</keyword>
<dbReference type="EMBL" id="QWDE01000001">
    <property type="protein sequence ID" value="RFZ85651.1"/>
    <property type="molecule type" value="Genomic_DNA"/>
</dbReference>
<dbReference type="OrthoDB" id="9811718at2"/>
<evidence type="ECO:0000313" key="9">
    <source>
        <dbReference type="Proteomes" id="UP000260823"/>
    </source>
</evidence>
<dbReference type="GO" id="GO:0005886">
    <property type="term" value="C:plasma membrane"/>
    <property type="evidence" value="ECO:0007669"/>
    <property type="project" value="UniProtKB-SubCell"/>
</dbReference>
<keyword evidence="5" id="KW-1003">Cell membrane</keyword>
<feature type="transmembrane region" description="Helical" evidence="5">
    <location>
        <begin position="319"/>
        <end position="340"/>
    </location>
</feature>
<dbReference type="GO" id="GO:0008137">
    <property type="term" value="F:NADH dehydrogenase (ubiquinone) activity"/>
    <property type="evidence" value="ECO:0007669"/>
    <property type="project" value="InterPro"/>
</dbReference>
<accession>A0A3E2NXK9</accession>
<comment type="function">
    <text evidence="5">NDH-1 shuttles electrons from NADH, via FMN and iron-sulfur (Fe-S) centers, to quinones in the respiratory chain. The immediate electron acceptor for the enzyme in this species is believed to be a menaquinone. Couples the redox reaction to proton translocation (for every two electrons transferred, four hydrogen ions are translocated across the cytoplasmic membrane), and thus conserves the redox energy in a proton gradient.</text>
</comment>
<reference evidence="8 9" key="1">
    <citation type="submission" date="2018-08" db="EMBL/GenBank/DDBJ databases">
        <title>Mucilaginibacter terrae sp. nov., isolated from manganese diggings.</title>
        <authorList>
            <person name="Huang Y."/>
            <person name="Zhou Z."/>
        </authorList>
    </citation>
    <scope>NUCLEOTIDE SEQUENCE [LARGE SCALE GENOMIC DNA]</scope>
    <source>
        <strain evidence="8 9">ZH6</strain>
    </source>
</reference>